<keyword evidence="2" id="KW-1185">Reference proteome</keyword>
<dbReference type="AlphaFoldDB" id="A0A367KUP0"/>
<reference evidence="1 2" key="1">
    <citation type="journal article" date="2018" name="G3 (Bethesda)">
        <title>Phylogenetic and Phylogenomic Definition of Rhizopus Species.</title>
        <authorList>
            <person name="Gryganskyi A.P."/>
            <person name="Golan J."/>
            <person name="Dolatabadi S."/>
            <person name="Mondo S."/>
            <person name="Robb S."/>
            <person name="Idnurm A."/>
            <person name="Muszewska A."/>
            <person name="Steczkiewicz K."/>
            <person name="Masonjones S."/>
            <person name="Liao H.L."/>
            <person name="Gajdeczka M.T."/>
            <person name="Anike F."/>
            <person name="Vuek A."/>
            <person name="Anishchenko I.M."/>
            <person name="Voigt K."/>
            <person name="de Hoog G.S."/>
            <person name="Smith M.E."/>
            <person name="Heitman J."/>
            <person name="Vilgalys R."/>
            <person name="Stajich J.E."/>
        </authorList>
    </citation>
    <scope>NUCLEOTIDE SEQUENCE [LARGE SCALE GENOMIC DNA]</scope>
    <source>
        <strain evidence="1 2">LSU 92-RS-03</strain>
    </source>
</reference>
<feature type="non-terminal residue" evidence="1">
    <location>
        <position position="1"/>
    </location>
</feature>
<comment type="caution">
    <text evidence="1">The sequence shown here is derived from an EMBL/GenBank/DDBJ whole genome shotgun (WGS) entry which is preliminary data.</text>
</comment>
<protein>
    <submittedName>
        <fullName evidence="1">Uncharacterized protein</fullName>
    </submittedName>
</protein>
<sequence length="79" mass="8749">RKPLGTAVTVSLPHSASLDTDTPHRCIKHWGTGIYMVFLDNRCFHFVGSLRSIMSASMSMDDAVPCITAPKGKEKRDEE</sequence>
<dbReference type="EMBL" id="PJQM01000272">
    <property type="protein sequence ID" value="RCI05915.1"/>
    <property type="molecule type" value="Genomic_DNA"/>
</dbReference>
<dbReference type="Proteomes" id="UP000253551">
    <property type="component" value="Unassembled WGS sequence"/>
</dbReference>
<evidence type="ECO:0000313" key="2">
    <source>
        <dbReference type="Proteomes" id="UP000253551"/>
    </source>
</evidence>
<name>A0A367KUP0_RHIST</name>
<accession>A0A367KUP0</accession>
<evidence type="ECO:0000313" key="1">
    <source>
        <dbReference type="EMBL" id="RCI05915.1"/>
    </source>
</evidence>
<gene>
    <name evidence="1" type="ORF">CU098_008993</name>
</gene>
<proteinExistence type="predicted"/>
<organism evidence="1 2">
    <name type="scientific">Rhizopus stolonifer</name>
    <name type="common">Rhizopus nigricans</name>
    <dbReference type="NCBI Taxonomy" id="4846"/>
    <lineage>
        <taxon>Eukaryota</taxon>
        <taxon>Fungi</taxon>
        <taxon>Fungi incertae sedis</taxon>
        <taxon>Mucoromycota</taxon>
        <taxon>Mucoromycotina</taxon>
        <taxon>Mucoromycetes</taxon>
        <taxon>Mucorales</taxon>
        <taxon>Mucorineae</taxon>
        <taxon>Rhizopodaceae</taxon>
        <taxon>Rhizopus</taxon>
    </lineage>
</organism>